<name>K6Z7I9_9ALTE</name>
<keyword evidence="3" id="KW-1185">Reference proteome</keyword>
<accession>K6Z7I9</accession>
<dbReference type="OrthoDB" id="2581601at2"/>
<evidence type="ECO:0000313" key="2">
    <source>
        <dbReference type="EMBL" id="GAC19410.1"/>
    </source>
</evidence>
<feature type="domain" description="Immunity MXAN-0049 protein" evidence="1">
    <location>
        <begin position="24"/>
        <end position="187"/>
    </location>
</feature>
<gene>
    <name evidence="2" type="ORF">GARC_2444</name>
</gene>
<dbReference type="Proteomes" id="UP000006327">
    <property type="component" value="Unassembled WGS sequence"/>
</dbReference>
<dbReference type="Pfam" id="PF07791">
    <property type="entry name" value="Imm11"/>
    <property type="match status" value="1"/>
</dbReference>
<dbReference type="EMBL" id="BAEO01000031">
    <property type="protein sequence ID" value="GAC19410.1"/>
    <property type="molecule type" value="Genomic_DNA"/>
</dbReference>
<dbReference type="InterPro" id="IPR012433">
    <property type="entry name" value="Imm11"/>
</dbReference>
<protein>
    <recommendedName>
        <fullName evidence="1">Immunity MXAN-0049 protein domain-containing protein</fullName>
    </recommendedName>
</protein>
<dbReference type="RefSeq" id="WP_007620199.1">
    <property type="nucleotide sequence ID" value="NZ_BAEO01000031.1"/>
</dbReference>
<evidence type="ECO:0000259" key="1">
    <source>
        <dbReference type="Pfam" id="PF07791"/>
    </source>
</evidence>
<comment type="caution">
    <text evidence="2">The sequence shown here is derived from an EMBL/GenBank/DDBJ whole genome shotgun (WGS) entry which is preliminary data.</text>
</comment>
<dbReference type="AlphaFoldDB" id="K6Z7I9"/>
<dbReference type="eggNOG" id="ENOG5032N0C">
    <property type="taxonomic scope" value="Bacteria"/>
</dbReference>
<proteinExistence type="predicted"/>
<reference evidence="2 3" key="1">
    <citation type="journal article" date="2017" name="Antonie Van Leeuwenhoek">
        <title>Rhizobium rhizosphaerae sp. nov., a novel species isolated from rice rhizosphere.</title>
        <authorList>
            <person name="Zhao J.J."/>
            <person name="Zhang J."/>
            <person name="Zhang R.J."/>
            <person name="Zhang C.W."/>
            <person name="Yin H.Q."/>
            <person name="Zhang X.X."/>
        </authorList>
    </citation>
    <scope>NUCLEOTIDE SEQUENCE [LARGE SCALE GENOMIC DNA]</scope>
    <source>
        <strain evidence="2 3">BSs20135</strain>
    </source>
</reference>
<organism evidence="2 3">
    <name type="scientific">Paraglaciecola arctica BSs20135</name>
    <dbReference type="NCBI Taxonomy" id="493475"/>
    <lineage>
        <taxon>Bacteria</taxon>
        <taxon>Pseudomonadati</taxon>
        <taxon>Pseudomonadota</taxon>
        <taxon>Gammaproteobacteria</taxon>
        <taxon>Alteromonadales</taxon>
        <taxon>Alteromonadaceae</taxon>
        <taxon>Paraglaciecola</taxon>
    </lineage>
</organism>
<dbReference type="STRING" id="493475.GARC_2444"/>
<evidence type="ECO:0000313" key="3">
    <source>
        <dbReference type="Proteomes" id="UP000006327"/>
    </source>
</evidence>
<sequence>MNDRFTIWNFKDVPNAYVPKKLLNIKKKLALRTGVSFVDDMPNNLQFSADPDYPNDLLMLDSFGNTQSVIPISPKLKTYLESKDIPNLEFIPVDMLDHKSRVIEQYFLLHSTEVIDAIDKTQTELEVDDLNAEMYDTVENLILLDESIPADIQIFRVKGLYDVTCVSKTLAKEIDDNGFTGIEWEETSEYSY</sequence>